<evidence type="ECO:0000256" key="1">
    <source>
        <dbReference type="SAM" id="Coils"/>
    </source>
</evidence>
<feature type="coiled-coil region" evidence="1">
    <location>
        <begin position="28"/>
        <end position="79"/>
    </location>
</feature>
<comment type="caution">
    <text evidence="3">The sequence shown here is derived from an EMBL/GenBank/DDBJ whole genome shotgun (WGS) entry which is preliminary data.</text>
</comment>
<accession>A0AAV2MWT4</accession>
<dbReference type="EMBL" id="CAXIPU020000424">
    <property type="protein sequence ID" value="CAL1671748.1"/>
    <property type="molecule type" value="Genomic_DNA"/>
</dbReference>
<gene>
    <name evidence="3" type="ORF">LPLAT_LOCUS5174</name>
</gene>
<keyword evidence="1" id="KW-0175">Coiled coil</keyword>
<protein>
    <submittedName>
        <fullName evidence="3">Uncharacterized protein</fullName>
    </submittedName>
</protein>
<reference evidence="3" key="1">
    <citation type="submission" date="2024-04" db="EMBL/GenBank/DDBJ databases">
        <authorList>
            <consortium name="Molecular Ecology Group"/>
        </authorList>
    </citation>
    <scope>NUCLEOTIDE SEQUENCE</scope>
</reference>
<organism evidence="3 4">
    <name type="scientific">Lasius platythorax</name>
    <dbReference type="NCBI Taxonomy" id="488582"/>
    <lineage>
        <taxon>Eukaryota</taxon>
        <taxon>Metazoa</taxon>
        <taxon>Ecdysozoa</taxon>
        <taxon>Arthropoda</taxon>
        <taxon>Hexapoda</taxon>
        <taxon>Insecta</taxon>
        <taxon>Pterygota</taxon>
        <taxon>Neoptera</taxon>
        <taxon>Endopterygota</taxon>
        <taxon>Hymenoptera</taxon>
        <taxon>Apocrita</taxon>
        <taxon>Aculeata</taxon>
        <taxon>Formicoidea</taxon>
        <taxon>Formicidae</taxon>
        <taxon>Formicinae</taxon>
        <taxon>Lasius</taxon>
        <taxon>Lasius</taxon>
    </lineage>
</organism>
<dbReference type="AlphaFoldDB" id="A0AAV2MWT4"/>
<evidence type="ECO:0000313" key="4">
    <source>
        <dbReference type="Proteomes" id="UP001497644"/>
    </source>
</evidence>
<evidence type="ECO:0000256" key="2">
    <source>
        <dbReference type="SAM" id="MobiDB-lite"/>
    </source>
</evidence>
<name>A0AAV2MWT4_9HYME</name>
<dbReference type="Proteomes" id="UP001497644">
    <property type="component" value="Unassembled WGS sequence"/>
</dbReference>
<proteinExistence type="predicted"/>
<evidence type="ECO:0000313" key="3">
    <source>
        <dbReference type="EMBL" id="CAL1671748.1"/>
    </source>
</evidence>
<keyword evidence="4" id="KW-1185">Reference proteome</keyword>
<feature type="region of interest" description="Disordered" evidence="2">
    <location>
        <begin position="83"/>
        <end position="104"/>
    </location>
</feature>
<sequence>MESSQQDQIQYGEPAVIRETTYSKSDVKNKLLTAKMNIKEDLEKMYEEENILIQRIQQKAKLQAVYKKQQDRLKILRKLAGTDGVEATSQTETEIEEMLKSQQR</sequence>